<gene>
    <name evidence="1" type="ORF">Tci_034005</name>
</gene>
<sequence>MENEHELSYETLTRVYLRSYEHYKSVGSEVEHLEPGFELDDQEWVEIRTFSFRRKWGMSRNEGITPLFIPILKLRCQGKGVRCHGSILAELENLGRSRDQWEDVELFKAMEMYQGACSRDAKSRYNTRLAQLLPRHIYLPCIVNWDVLNQMGCDGEIDDMLRIRLHEAGSNEEIFTYVAWIRAFNINEPIYAELCHEFYSTYGFDEVCAGDELQSNKIIRFRLGGRAHNLTLLEFAQRLGLYQVTELEEEGFNVYFEGGENVVVISSDKVEGSGDENSLEFQDTANSGEKKETKAMVSTVWTRKQFQLLVLSEKQLIQPIAAGTITIYPEIDPFLDDNEEEKNLDDWDNLLDFNLDDVALLGEKELPPFVCKMGKSSHNKKRAMENLNFFYQDIGTSSSAGVHLTREEAAKEALAIKMSRKFALLKEERTTIETMAYHDKYKKILDEVYKDKVELDGKIVKEEVEAVKRINDEALKENDDPEAFIFPISLDGQVNENALADTRLDINIMPCRIYEQLAREEMKKVDRGTTMINHTQAEAMGRLTIVLYRLWEQTMMRPDHHDPNALNNIRPWKRYCFHKFTIISCSGKDVTVMQSLELCHEFYSTYEFDKLCTDDVLQTKNIIKFRLGGCAYCLTLLEFTQRLGLYQVVELEEEGFNVYFEGGLHSDDHFNARDYWLSIRQEETLVYLGFISKIARKYKVLTKDVVRSLSAPIYCRDLDTTTLRDLINSDGKLILEDPQPGVPRVGIPRPPTASMQDLYDIIVFHYREPRTYLVKLSGNMTSILSSTHLHHYSTSNNKMMMGSVETTRVGCVTHVLIHDHKGRKGLNVQRNSVKYTNSGYKKNQEENLRKIQRTRQSAAHNSYCVAYFIAK</sequence>
<dbReference type="AlphaFoldDB" id="A0A6L2LM30"/>
<dbReference type="EMBL" id="BKCJ010004604">
    <property type="protein sequence ID" value="GEU62027.1"/>
    <property type="molecule type" value="Genomic_DNA"/>
</dbReference>
<organism evidence="1">
    <name type="scientific">Tanacetum cinerariifolium</name>
    <name type="common">Dalmatian daisy</name>
    <name type="synonym">Chrysanthemum cinerariifolium</name>
    <dbReference type="NCBI Taxonomy" id="118510"/>
    <lineage>
        <taxon>Eukaryota</taxon>
        <taxon>Viridiplantae</taxon>
        <taxon>Streptophyta</taxon>
        <taxon>Embryophyta</taxon>
        <taxon>Tracheophyta</taxon>
        <taxon>Spermatophyta</taxon>
        <taxon>Magnoliopsida</taxon>
        <taxon>eudicotyledons</taxon>
        <taxon>Gunneridae</taxon>
        <taxon>Pentapetalae</taxon>
        <taxon>asterids</taxon>
        <taxon>campanulids</taxon>
        <taxon>Asterales</taxon>
        <taxon>Asteraceae</taxon>
        <taxon>Asteroideae</taxon>
        <taxon>Anthemideae</taxon>
        <taxon>Anthemidinae</taxon>
        <taxon>Tanacetum</taxon>
    </lineage>
</organism>
<proteinExistence type="predicted"/>
<reference evidence="1" key="1">
    <citation type="journal article" date="2019" name="Sci. Rep.">
        <title>Draft genome of Tanacetum cinerariifolium, the natural source of mosquito coil.</title>
        <authorList>
            <person name="Yamashiro T."/>
            <person name="Shiraishi A."/>
            <person name="Satake H."/>
            <person name="Nakayama K."/>
        </authorList>
    </citation>
    <scope>NUCLEOTIDE SEQUENCE</scope>
</reference>
<comment type="caution">
    <text evidence="1">The sequence shown here is derived from an EMBL/GenBank/DDBJ whole genome shotgun (WGS) entry which is preliminary data.</text>
</comment>
<evidence type="ECO:0000313" key="1">
    <source>
        <dbReference type="EMBL" id="GEU62027.1"/>
    </source>
</evidence>
<protein>
    <submittedName>
        <fullName evidence="1">Uncharacterized protein</fullName>
    </submittedName>
</protein>
<accession>A0A6L2LM30</accession>
<name>A0A6L2LM30_TANCI</name>